<accession>A0ABN2MTQ2</accession>
<dbReference type="Gene3D" id="3.40.50.2000">
    <property type="entry name" value="Glycogen Phosphorylase B"/>
    <property type="match status" value="1"/>
</dbReference>
<sequence length="223" mass="23446">MKVAHLVDSLHPDGDGYGLVPLAGAAAKADLELVVVGISGSGDGRRSEALRRAGATVVELGLAPWDPRAVPKVAEVLRAHRAALVHTHAPNADVAGSAAATRLRIPVVSTLHRIEDEPAARLDRLRRSAKTLARRRFVTRTIATPGSSATGTARWPAPVADWCCSPTAWPTSRPSPPPSRCGSAAASASPTRGCWPSPRRRCAGARARTCCSTPWPSSPRTSR</sequence>
<reference evidence="5 6" key="1">
    <citation type="journal article" date="2019" name="Int. J. Syst. Evol. Microbiol.">
        <title>The Global Catalogue of Microorganisms (GCM) 10K type strain sequencing project: providing services to taxonomists for standard genome sequencing and annotation.</title>
        <authorList>
            <consortium name="The Broad Institute Genomics Platform"/>
            <consortium name="The Broad Institute Genome Sequencing Center for Infectious Disease"/>
            <person name="Wu L."/>
            <person name="Ma J."/>
        </authorList>
    </citation>
    <scope>NUCLEOTIDE SEQUENCE [LARGE SCALE GENOMIC DNA]</scope>
    <source>
        <strain evidence="5 6">JCM 16009</strain>
    </source>
</reference>
<evidence type="ECO:0000313" key="5">
    <source>
        <dbReference type="EMBL" id="GAA1836792.1"/>
    </source>
</evidence>
<evidence type="ECO:0000313" key="6">
    <source>
        <dbReference type="Proteomes" id="UP001500449"/>
    </source>
</evidence>
<name>A0ABN2MTQ2_9PSEU</name>
<evidence type="ECO:0000256" key="3">
    <source>
        <dbReference type="SAM" id="MobiDB-lite"/>
    </source>
</evidence>
<feature type="domain" description="Glycosyltransferase subfamily 4-like N-terminal" evidence="4">
    <location>
        <begin position="22"/>
        <end position="143"/>
    </location>
</feature>
<keyword evidence="6" id="KW-1185">Reference proteome</keyword>
<keyword evidence="2" id="KW-0808">Transferase</keyword>
<dbReference type="InterPro" id="IPR028098">
    <property type="entry name" value="Glyco_trans_4-like_N"/>
</dbReference>
<organism evidence="5 6">
    <name type="scientific">Pseudonocardia ailaonensis</name>
    <dbReference type="NCBI Taxonomy" id="367279"/>
    <lineage>
        <taxon>Bacteria</taxon>
        <taxon>Bacillati</taxon>
        <taxon>Actinomycetota</taxon>
        <taxon>Actinomycetes</taxon>
        <taxon>Pseudonocardiales</taxon>
        <taxon>Pseudonocardiaceae</taxon>
        <taxon>Pseudonocardia</taxon>
    </lineage>
</organism>
<dbReference type="EMBL" id="BAAAQK010000004">
    <property type="protein sequence ID" value="GAA1836792.1"/>
    <property type="molecule type" value="Genomic_DNA"/>
</dbReference>
<feature type="compositionally biased region" description="Low complexity" evidence="3">
    <location>
        <begin position="204"/>
        <end position="223"/>
    </location>
</feature>
<keyword evidence="1" id="KW-0328">Glycosyltransferase</keyword>
<evidence type="ECO:0000256" key="2">
    <source>
        <dbReference type="ARBA" id="ARBA00022679"/>
    </source>
</evidence>
<feature type="region of interest" description="Disordered" evidence="3">
    <location>
        <begin position="168"/>
        <end position="223"/>
    </location>
</feature>
<dbReference type="Proteomes" id="UP001500449">
    <property type="component" value="Unassembled WGS sequence"/>
</dbReference>
<proteinExistence type="predicted"/>
<dbReference type="Pfam" id="PF13439">
    <property type="entry name" value="Glyco_transf_4"/>
    <property type="match status" value="1"/>
</dbReference>
<feature type="compositionally biased region" description="Low complexity" evidence="3">
    <location>
        <begin position="180"/>
        <end position="190"/>
    </location>
</feature>
<evidence type="ECO:0000259" key="4">
    <source>
        <dbReference type="Pfam" id="PF13439"/>
    </source>
</evidence>
<protein>
    <recommendedName>
        <fullName evidence="4">Glycosyltransferase subfamily 4-like N-terminal domain-containing protein</fullName>
    </recommendedName>
</protein>
<gene>
    <name evidence="5" type="ORF">GCM10009836_14170</name>
</gene>
<comment type="caution">
    <text evidence="5">The sequence shown here is derived from an EMBL/GenBank/DDBJ whole genome shotgun (WGS) entry which is preliminary data.</text>
</comment>
<dbReference type="SUPFAM" id="SSF53756">
    <property type="entry name" value="UDP-Glycosyltransferase/glycogen phosphorylase"/>
    <property type="match status" value="1"/>
</dbReference>
<evidence type="ECO:0000256" key="1">
    <source>
        <dbReference type="ARBA" id="ARBA00022676"/>
    </source>
</evidence>